<evidence type="ECO:0000313" key="3">
    <source>
        <dbReference type="Proteomes" id="UP001165121"/>
    </source>
</evidence>
<feature type="region of interest" description="Disordered" evidence="1">
    <location>
        <begin position="1"/>
        <end position="37"/>
    </location>
</feature>
<proteinExistence type="predicted"/>
<dbReference type="EMBL" id="BSXT01000367">
    <property type="protein sequence ID" value="GMF25809.1"/>
    <property type="molecule type" value="Genomic_DNA"/>
</dbReference>
<feature type="compositionally biased region" description="Low complexity" evidence="1">
    <location>
        <begin position="76"/>
        <end position="86"/>
    </location>
</feature>
<evidence type="ECO:0000256" key="1">
    <source>
        <dbReference type="SAM" id="MobiDB-lite"/>
    </source>
</evidence>
<protein>
    <submittedName>
        <fullName evidence="2">Unnamed protein product</fullName>
    </submittedName>
</protein>
<feature type="compositionally biased region" description="Gly residues" evidence="1">
    <location>
        <begin position="66"/>
        <end position="75"/>
    </location>
</feature>
<feature type="region of interest" description="Disordered" evidence="1">
    <location>
        <begin position="63"/>
        <end position="101"/>
    </location>
</feature>
<feature type="compositionally biased region" description="Basic residues" evidence="1">
    <location>
        <begin position="26"/>
        <end position="37"/>
    </location>
</feature>
<dbReference type="Proteomes" id="UP001165121">
    <property type="component" value="Unassembled WGS sequence"/>
</dbReference>
<feature type="compositionally biased region" description="Low complexity" evidence="1">
    <location>
        <begin position="13"/>
        <end position="23"/>
    </location>
</feature>
<accession>A0A9W6WST7</accession>
<evidence type="ECO:0000313" key="2">
    <source>
        <dbReference type="EMBL" id="GMF25809.1"/>
    </source>
</evidence>
<dbReference type="AlphaFoldDB" id="A0A9W6WST7"/>
<reference evidence="2" key="1">
    <citation type="submission" date="2023-04" db="EMBL/GenBank/DDBJ databases">
        <title>Phytophthora fragariaefolia NBRC 109709.</title>
        <authorList>
            <person name="Ichikawa N."/>
            <person name="Sato H."/>
            <person name="Tonouchi N."/>
        </authorList>
    </citation>
    <scope>NUCLEOTIDE SEQUENCE</scope>
    <source>
        <strain evidence="2">NBRC 109709</strain>
    </source>
</reference>
<sequence length="156" mass="15795">MTLAEAVTSPEDAGGAAPSAAGGKSQRPRRKRKATVTRRRVGLVSLWGASAGWHSNLWVTLRTGGDRGAGAGGEGAASSSAPAAAESRGRSVGQSVGQALRAAARHARDRLHPAGRAAAAGVARERAVGSVQADGRTSVSGLCAGFLLMWNWALDD</sequence>
<name>A0A9W6WST7_9STRA</name>
<organism evidence="2 3">
    <name type="scientific">Phytophthora fragariaefolia</name>
    <dbReference type="NCBI Taxonomy" id="1490495"/>
    <lineage>
        <taxon>Eukaryota</taxon>
        <taxon>Sar</taxon>
        <taxon>Stramenopiles</taxon>
        <taxon>Oomycota</taxon>
        <taxon>Peronosporomycetes</taxon>
        <taxon>Peronosporales</taxon>
        <taxon>Peronosporaceae</taxon>
        <taxon>Phytophthora</taxon>
    </lineage>
</organism>
<keyword evidence="3" id="KW-1185">Reference proteome</keyword>
<comment type="caution">
    <text evidence="2">The sequence shown here is derived from an EMBL/GenBank/DDBJ whole genome shotgun (WGS) entry which is preliminary data.</text>
</comment>
<gene>
    <name evidence="2" type="ORF">Pfra01_000471100</name>
</gene>